<evidence type="ECO:0000256" key="6">
    <source>
        <dbReference type="ARBA" id="ARBA00023136"/>
    </source>
</evidence>
<dbReference type="GO" id="GO:0042407">
    <property type="term" value="P:cristae formation"/>
    <property type="evidence" value="ECO:0007669"/>
    <property type="project" value="InterPro"/>
</dbReference>
<dbReference type="Proteomes" id="UP000283509">
    <property type="component" value="Unassembled WGS sequence"/>
</dbReference>
<dbReference type="PANTHER" id="PTHR14564">
    <property type="entry name" value="MICOS COMPLEX SUBUNIT MIC26 / MIC27 FAMILY MEMBER"/>
    <property type="match status" value="1"/>
</dbReference>
<dbReference type="Pfam" id="PF09769">
    <property type="entry name" value="ApoO"/>
    <property type="match status" value="1"/>
</dbReference>
<dbReference type="EMBL" id="QCYY01002610">
    <property type="protein sequence ID" value="ROT69056.1"/>
    <property type="molecule type" value="Genomic_DNA"/>
</dbReference>
<evidence type="ECO:0000256" key="3">
    <source>
        <dbReference type="ARBA" id="ARBA00022692"/>
    </source>
</evidence>
<keyword evidence="3" id="KW-0812">Transmembrane</keyword>
<dbReference type="AlphaFoldDB" id="A0A3R7NWY8"/>
<keyword evidence="11" id="KW-1185">Reference proteome</keyword>
<keyword evidence="4" id="KW-1133">Transmembrane helix</keyword>
<feature type="region of interest" description="Disordered" evidence="8">
    <location>
        <begin position="194"/>
        <end position="272"/>
    </location>
</feature>
<proteinExistence type="inferred from homology"/>
<evidence type="ECO:0000256" key="1">
    <source>
        <dbReference type="ARBA" id="ARBA00004325"/>
    </source>
</evidence>
<evidence type="ECO:0000256" key="2">
    <source>
        <dbReference type="ARBA" id="ARBA00010904"/>
    </source>
</evidence>
<comment type="similarity">
    <text evidence="2">Belongs to the apolipoprotein O/MICOS complex subunit Mic27 family.</text>
</comment>
<feature type="chain" id="PRO_5018619850" description="MICOS complex subunit" evidence="9">
    <location>
        <begin position="30"/>
        <end position="272"/>
    </location>
</feature>
<comment type="function">
    <text evidence="7">Component of the MICOS complex, a large protein complex of the mitochondrial inner membrane that plays crucial roles in the maintenance of crista junctions, inner membrane architecture, and formation of contact sites to the outer membrane.</text>
</comment>
<evidence type="ECO:0000313" key="10">
    <source>
        <dbReference type="EMBL" id="ROT69056.1"/>
    </source>
</evidence>
<evidence type="ECO:0000256" key="4">
    <source>
        <dbReference type="ARBA" id="ARBA00022989"/>
    </source>
</evidence>
<dbReference type="GO" id="GO:0061617">
    <property type="term" value="C:MICOS complex"/>
    <property type="evidence" value="ECO:0007669"/>
    <property type="project" value="UniProtKB-UniRule"/>
</dbReference>
<evidence type="ECO:0000256" key="5">
    <source>
        <dbReference type="ARBA" id="ARBA00023128"/>
    </source>
</evidence>
<evidence type="ECO:0000256" key="7">
    <source>
        <dbReference type="RuleBase" id="RU363021"/>
    </source>
</evidence>
<dbReference type="InterPro" id="IPR019166">
    <property type="entry name" value="MIC26/MIC27"/>
</dbReference>
<comment type="subcellular location">
    <subcellularLocation>
        <location evidence="7">Mitochondrion inner membrane</location>
    </subcellularLocation>
    <subcellularLocation>
        <location evidence="1">Mitochondrion membrane</location>
    </subcellularLocation>
</comment>
<evidence type="ECO:0000313" key="11">
    <source>
        <dbReference type="Proteomes" id="UP000283509"/>
    </source>
</evidence>
<reference evidence="10 11" key="2">
    <citation type="submission" date="2019-01" db="EMBL/GenBank/DDBJ databases">
        <title>The decoding of complex shrimp genome reveals the adaptation for benthos swimmer, frequently molting mechanism and breeding impact on genome.</title>
        <authorList>
            <person name="Sun Y."/>
            <person name="Gao Y."/>
            <person name="Yu Y."/>
        </authorList>
    </citation>
    <scope>NUCLEOTIDE SEQUENCE [LARGE SCALE GENOMIC DNA]</scope>
    <source>
        <tissue evidence="10">Muscle</tissue>
    </source>
</reference>
<name>A0A3R7NWY8_PENVA</name>
<organism evidence="10 11">
    <name type="scientific">Penaeus vannamei</name>
    <name type="common">Whiteleg shrimp</name>
    <name type="synonym">Litopenaeus vannamei</name>
    <dbReference type="NCBI Taxonomy" id="6689"/>
    <lineage>
        <taxon>Eukaryota</taxon>
        <taxon>Metazoa</taxon>
        <taxon>Ecdysozoa</taxon>
        <taxon>Arthropoda</taxon>
        <taxon>Crustacea</taxon>
        <taxon>Multicrustacea</taxon>
        <taxon>Malacostraca</taxon>
        <taxon>Eumalacostraca</taxon>
        <taxon>Eucarida</taxon>
        <taxon>Decapoda</taxon>
        <taxon>Dendrobranchiata</taxon>
        <taxon>Penaeoidea</taxon>
        <taxon>Penaeidae</taxon>
        <taxon>Penaeus</taxon>
    </lineage>
</organism>
<sequence>MAALRLMRKWSVPLATAVAAPLFTPVVLAESDKKDTQAASSRLVRPSDLPIYESPDEVLDFEYHGRERTALEENISVVRKEVEGVIDATRATREKIVYVCETGKAHTMATVDYITDEENVLPRAGAITVGGLTGLVIGRKGGFLKKVLYTSAGALTAASLCYPRHAYQLSQKVFENAKDVGTIGYNFVAGVKPQNKIPSAPAEPSKEEPPAVIPDAPPAPEAAPGTELESGETGAEVKQEGKDVIVQLTPTPVEKDYGQSNPEDADMYTTRS</sequence>
<evidence type="ECO:0000256" key="9">
    <source>
        <dbReference type="SAM" id="SignalP"/>
    </source>
</evidence>
<feature type="signal peptide" evidence="9">
    <location>
        <begin position="1"/>
        <end position="29"/>
    </location>
</feature>
<protein>
    <recommendedName>
        <fullName evidence="7">MICOS complex subunit</fullName>
    </recommendedName>
</protein>
<accession>A0A3R7NWY8</accession>
<keyword evidence="5 7" id="KW-0496">Mitochondrion</keyword>
<feature type="compositionally biased region" description="Pro residues" evidence="8">
    <location>
        <begin position="211"/>
        <end position="221"/>
    </location>
</feature>
<dbReference type="STRING" id="6689.A0A3R7NWY8"/>
<reference evidence="10 11" key="1">
    <citation type="submission" date="2018-04" db="EMBL/GenBank/DDBJ databases">
        <authorList>
            <person name="Zhang X."/>
            <person name="Yuan J."/>
            <person name="Li F."/>
            <person name="Xiang J."/>
        </authorList>
    </citation>
    <scope>NUCLEOTIDE SEQUENCE [LARGE SCALE GENOMIC DNA]</scope>
    <source>
        <tissue evidence="10">Muscle</tissue>
    </source>
</reference>
<keyword evidence="7" id="KW-0999">Mitochondrion inner membrane</keyword>
<dbReference type="OrthoDB" id="6383013at2759"/>
<keyword evidence="6" id="KW-0472">Membrane</keyword>
<dbReference type="InterPro" id="IPR033182">
    <property type="entry name" value="MIC26/MIC27_animal"/>
</dbReference>
<comment type="subunit">
    <text evidence="7">Component of the mitochondrial contact site and cristae organizing system (MICOS) complex.</text>
</comment>
<gene>
    <name evidence="10" type="ORF">C7M84_012785</name>
</gene>
<evidence type="ECO:0000256" key="8">
    <source>
        <dbReference type="SAM" id="MobiDB-lite"/>
    </source>
</evidence>
<keyword evidence="9" id="KW-0732">Signal</keyword>
<comment type="caution">
    <text evidence="10">The sequence shown here is derived from an EMBL/GenBank/DDBJ whole genome shotgun (WGS) entry which is preliminary data.</text>
</comment>